<dbReference type="SUPFAM" id="SSF46785">
    <property type="entry name" value="Winged helix' DNA-binding domain"/>
    <property type="match status" value="1"/>
</dbReference>
<protein>
    <submittedName>
        <fullName evidence="2">MarR family transcriptional regulator</fullName>
    </submittedName>
</protein>
<evidence type="ECO:0000313" key="3">
    <source>
        <dbReference type="Proteomes" id="UP000635335"/>
    </source>
</evidence>
<dbReference type="EMBL" id="JADUMB010000013">
    <property type="protein sequence ID" value="MBH1923120.1"/>
    <property type="molecule type" value="Genomic_DNA"/>
</dbReference>
<feature type="domain" description="HTH marR-type" evidence="1">
    <location>
        <begin position="16"/>
        <end position="148"/>
    </location>
</feature>
<dbReference type="Proteomes" id="UP000635335">
    <property type="component" value="Unassembled WGS sequence"/>
</dbReference>
<dbReference type="GeneID" id="93698406"/>
<proteinExistence type="predicted"/>
<reference evidence="2 3" key="1">
    <citation type="submission" date="2020-11" db="EMBL/GenBank/DDBJ databases">
        <title>Enhanced detection system for hospital associated transmission using whole genome sequencing surveillance.</title>
        <authorList>
            <person name="Harrison L.H."/>
            <person name="Van Tyne D."/>
            <person name="Marsh J.W."/>
            <person name="Griffith M.P."/>
            <person name="Snyder D.J."/>
            <person name="Cooper V.S."/>
            <person name="Mustapha M."/>
        </authorList>
    </citation>
    <scope>NUCLEOTIDE SEQUENCE [LARGE SCALE GENOMIC DNA]</scope>
    <source>
        <strain evidence="2 3">SER00227</strain>
    </source>
</reference>
<dbReference type="Gene3D" id="1.10.10.10">
    <property type="entry name" value="Winged helix-like DNA-binding domain superfamily/Winged helix DNA-binding domain"/>
    <property type="match status" value="1"/>
</dbReference>
<sequence>MKKNVKNSNDMFDCEAGILGYLLRKASGAYKQKMEKELSQYQITAPQFVIMSIISNFEGCSNADLARLALLTPQTVSLILVRLEKLELIERLPHPRYKRVQIIKLSTHGETLFASCDKVINKLESTLEDEFSADEIKVIRRWLGKIISE</sequence>
<organism evidence="2 3">
    <name type="scientific">Serratia surfactantfaciens</name>
    <dbReference type="NCBI Taxonomy" id="2741499"/>
    <lineage>
        <taxon>Bacteria</taxon>
        <taxon>Pseudomonadati</taxon>
        <taxon>Pseudomonadota</taxon>
        <taxon>Gammaproteobacteria</taxon>
        <taxon>Enterobacterales</taxon>
        <taxon>Yersiniaceae</taxon>
        <taxon>Serratia</taxon>
    </lineage>
</organism>
<keyword evidence="3" id="KW-1185">Reference proteome</keyword>
<dbReference type="PROSITE" id="PS50995">
    <property type="entry name" value="HTH_MARR_2"/>
    <property type="match status" value="1"/>
</dbReference>
<dbReference type="InterPro" id="IPR039422">
    <property type="entry name" value="MarR/SlyA-like"/>
</dbReference>
<dbReference type="InterPro" id="IPR036388">
    <property type="entry name" value="WH-like_DNA-bd_sf"/>
</dbReference>
<accession>A0ABS0M6D3</accession>
<comment type="caution">
    <text evidence="2">The sequence shown here is derived from an EMBL/GenBank/DDBJ whole genome shotgun (WGS) entry which is preliminary data.</text>
</comment>
<evidence type="ECO:0000313" key="2">
    <source>
        <dbReference type="EMBL" id="MBH1923120.1"/>
    </source>
</evidence>
<dbReference type="InterPro" id="IPR000835">
    <property type="entry name" value="HTH_MarR-typ"/>
</dbReference>
<dbReference type="SMART" id="SM00347">
    <property type="entry name" value="HTH_MARR"/>
    <property type="match status" value="1"/>
</dbReference>
<dbReference type="PANTHER" id="PTHR33164">
    <property type="entry name" value="TRANSCRIPTIONAL REGULATOR, MARR FAMILY"/>
    <property type="match status" value="1"/>
</dbReference>
<gene>
    <name evidence="2" type="ORF">I5U16_23495</name>
</gene>
<name>A0ABS0M6D3_9GAMM</name>
<dbReference type="Pfam" id="PF01047">
    <property type="entry name" value="MarR"/>
    <property type="match status" value="1"/>
</dbReference>
<evidence type="ECO:0000259" key="1">
    <source>
        <dbReference type="PROSITE" id="PS50995"/>
    </source>
</evidence>
<dbReference type="RefSeq" id="WP_019455746.1">
    <property type="nucleotide sequence ID" value="NZ_CP016948.1"/>
</dbReference>
<dbReference type="PANTHER" id="PTHR33164:SF43">
    <property type="entry name" value="HTH-TYPE TRANSCRIPTIONAL REPRESSOR YETL"/>
    <property type="match status" value="1"/>
</dbReference>
<dbReference type="InterPro" id="IPR036390">
    <property type="entry name" value="WH_DNA-bd_sf"/>
</dbReference>